<dbReference type="PANTHER" id="PTHR10039:SF16">
    <property type="entry name" value="GPI INOSITOL-DEACYLASE"/>
    <property type="match status" value="1"/>
</dbReference>
<dbReference type="AlphaFoldDB" id="A0A6A5YPP5"/>
<dbReference type="InterPro" id="IPR027417">
    <property type="entry name" value="P-loop_NTPase"/>
</dbReference>
<dbReference type="Pfam" id="PF24883">
    <property type="entry name" value="NPHP3_N"/>
    <property type="match status" value="1"/>
</dbReference>
<dbReference type="OrthoDB" id="1577640at2759"/>
<proteinExistence type="predicted"/>
<sequence>MFGVEALDAAATIITVDSLRSHELKDVKREEILDTLSERERERVYTFVETTNPSDIHNHSQRLYEPGTASWMLRTPEWPLWMEGKHRCLWITGIPGAGKSILASYLVEKIQKHCTSSSSKSLKLGHAYYYCYFGHNQNEASHFLGWMIGQLCRQSGRVPEELQKAYKSRRSPTLSSLLAILHSTLGAFERVYVVLDAVDESLSRADLLSVIGNLSTDPRFSCLGLIVTSRVYIDIERVMKTCSVQITMSNPFVKEDIGTFVQSTLNSDARYQRWPEDLRLEVQHETTKRAKRI</sequence>
<protein>
    <recommendedName>
        <fullName evidence="2">Nephrocystin 3-like N-terminal domain-containing protein</fullName>
    </recommendedName>
</protein>
<dbReference type="Proteomes" id="UP000799770">
    <property type="component" value="Unassembled WGS sequence"/>
</dbReference>
<dbReference type="InterPro" id="IPR056884">
    <property type="entry name" value="NPHP3-like_N"/>
</dbReference>
<dbReference type="EMBL" id="ML977349">
    <property type="protein sequence ID" value="KAF2108168.1"/>
    <property type="molecule type" value="Genomic_DNA"/>
</dbReference>
<reference evidence="3" key="1">
    <citation type="journal article" date="2020" name="Stud. Mycol.">
        <title>101 Dothideomycetes genomes: a test case for predicting lifestyles and emergence of pathogens.</title>
        <authorList>
            <person name="Haridas S."/>
            <person name="Albert R."/>
            <person name="Binder M."/>
            <person name="Bloem J."/>
            <person name="Labutti K."/>
            <person name="Salamov A."/>
            <person name="Andreopoulos B."/>
            <person name="Baker S."/>
            <person name="Barry K."/>
            <person name="Bills G."/>
            <person name="Bluhm B."/>
            <person name="Cannon C."/>
            <person name="Castanera R."/>
            <person name="Culley D."/>
            <person name="Daum C."/>
            <person name="Ezra D."/>
            <person name="Gonzalez J."/>
            <person name="Henrissat B."/>
            <person name="Kuo A."/>
            <person name="Liang C."/>
            <person name="Lipzen A."/>
            <person name="Lutzoni F."/>
            <person name="Magnuson J."/>
            <person name="Mondo S."/>
            <person name="Nolan M."/>
            <person name="Ohm R."/>
            <person name="Pangilinan J."/>
            <person name="Park H.-J."/>
            <person name="Ramirez L."/>
            <person name="Alfaro M."/>
            <person name="Sun H."/>
            <person name="Tritt A."/>
            <person name="Yoshinaga Y."/>
            <person name="Zwiers L.-H."/>
            <person name="Turgeon B."/>
            <person name="Goodwin S."/>
            <person name="Spatafora J."/>
            <person name="Crous P."/>
            <person name="Grigoriev I."/>
        </authorList>
    </citation>
    <scope>NUCLEOTIDE SEQUENCE</scope>
    <source>
        <strain evidence="3">CBS 627.86</strain>
    </source>
</reference>
<evidence type="ECO:0000256" key="1">
    <source>
        <dbReference type="ARBA" id="ARBA00022737"/>
    </source>
</evidence>
<accession>A0A6A5YPP5</accession>
<feature type="domain" description="Nephrocystin 3-like N-terminal" evidence="2">
    <location>
        <begin position="67"/>
        <end position="230"/>
    </location>
</feature>
<gene>
    <name evidence="3" type="ORF">BDV96DRAFT_692846</name>
</gene>
<dbReference type="SUPFAM" id="SSF52540">
    <property type="entry name" value="P-loop containing nucleoside triphosphate hydrolases"/>
    <property type="match status" value="1"/>
</dbReference>
<name>A0A6A5YPP5_9PLEO</name>
<organism evidence="3 4">
    <name type="scientific">Lophiotrema nucula</name>
    <dbReference type="NCBI Taxonomy" id="690887"/>
    <lineage>
        <taxon>Eukaryota</taxon>
        <taxon>Fungi</taxon>
        <taxon>Dikarya</taxon>
        <taxon>Ascomycota</taxon>
        <taxon>Pezizomycotina</taxon>
        <taxon>Dothideomycetes</taxon>
        <taxon>Pleosporomycetidae</taxon>
        <taxon>Pleosporales</taxon>
        <taxon>Lophiotremataceae</taxon>
        <taxon>Lophiotrema</taxon>
    </lineage>
</organism>
<evidence type="ECO:0000313" key="4">
    <source>
        <dbReference type="Proteomes" id="UP000799770"/>
    </source>
</evidence>
<dbReference type="Gene3D" id="3.40.50.300">
    <property type="entry name" value="P-loop containing nucleotide triphosphate hydrolases"/>
    <property type="match status" value="1"/>
</dbReference>
<evidence type="ECO:0000259" key="2">
    <source>
        <dbReference type="Pfam" id="PF24883"/>
    </source>
</evidence>
<evidence type="ECO:0000313" key="3">
    <source>
        <dbReference type="EMBL" id="KAF2108168.1"/>
    </source>
</evidence>
<dbReference type="PANTHER" id="PTHR10039">
    <property type="entry name" value="AMELOGENIN"/>
    <property type="match status" value="1"/>
</dbReference>
<keyword evidence="1" id="KW-0677">Repeat</keyword>
<keyword evidence="4" id="KW-1185">Reference proteome</keyword>